<feature type="region of interest" description="Disordered" evidence="1">
    <location>
        <begin position="294"/>
        <end position="358"/>
    </location>
</feature>
<dbReference type="Gene3D" id="3.70.10.10">
    <property type="match status" value="1"/>
</dbReference>
<dbReference type="EMBL" id="LGRX02017769">
    <property type="protein sequence ID" value="KAK3260387.1"/>
    <property type="molecule type" value="Genomic_DNA"/>
</dbReference>
<comment type="caution">
    <text evidence="2">The sequence shown here is derived from an EMBL/GenBank/DDBJ whole genome shotgun (WGS) entry which is preliminary data.</text>
</comment>
<feature type="region of interest" description="Disordered" evidence="1">
    <location>
        <begin position="381"/>
        <end position="423"/>
    </location>
</feature>
<sequence length="423" mass="45373">MEVGLDGSMIKTFCKAIHCASKIGSETLLEAVAGEGLTLRTLNSARSAFFCLKLRSEALDFFHVPNKTAFCGVNTKGLLAALRTQKVQNICLRLEGPESAHLTFQLLSEFTGLQKKYKIPVLADSEVLQTNVDADTFPSRFISKPEVLSRLLNNFQQSQQDVTIICKPIQSVHAGHLQVSRGLAGKKLLFQSFIDPQKGQSETGLSTQMEVDTADEDIDYKCSTHEQTEVTVNLKDFKAMVNFCSDLGTDVAVHIDGPGSPVAMMTNFRRWAHRESFFSAELILATMEAVGGQGGRCAGASAARSSSLGSQPRQPATFSSAPLSSEHLSRPGTSSGVPDSHVDPSPATPSVSNQPEASIDNLRGMDIDDAAAHVFQVHTGVAGAEGATSNRGDWDFSSSDGGDDENDDECVAATPPEKRGRYG</sequence>
<keyword evidence="3" id="KW-1185">Reference proteome</keyword>
<dbReference type="Proteomes" id="UP001190700">
    <property type="component" value="Unassembled WGS sequence"/>
</dbReference>
<proteinExistence type="predicted"/>
<dbReference type="GO" id="GO:0031573">
    <property type="term" value="P:mitotic intra-S DNA damage checkpoint signaling"/>
    <property type="evidence" value="ECO:0007669"/>
    <property type="project" value="TreeGrafter"/>
</dbReference>
<evidence type="ECO:0000256" key="1">
    <source>
        <dbReference type="SAM" id="MobiDB-lite"/>
    </source>
</evidence>
<dbReference type="PANTHER" id="PTHR15237:SF0">
    <property type="entry name" value="CELL CYCLE CHECKPOINT CONTROL PROTEIN"/>
    <property type="match status" value="1"/>
</dbReference>
<dbReference type="Pfam" id="PF04139">
    <property type="entry name" value="Rad9"/>
    <property type="match status" value="1"/>
</dbReference>
<evidence type="ECO:0008006" key="4">
    <source>
        <dbReference type="Google" id="ProtNLM"/>
    </source>
</evidence>
<dbReference type="AlphaFoldDB" id="A0AAE0KTP3"/>
<protein>
    <recommendedName>
        <fullName evidence="4">Cell cycle checkpoint control protein RAD9A</fullName>
    </recommendedName>
</protein>
<dbReference type="InterPro" id="IPR046938">
    <property type="entry name" value="DNA_clamp_sf"/>
</dbReference>
<dbReference type="GO" id="GO:0000076">
    <property type="term" value="P:DNA replication checkpoint signaling"/>
    <property type="evidence" value="ECO:0007669"/>
    <property type="project" value="TreeGrafter"/>
</dbReference>
<reference evidence="2 3" key="1">
    <citation type="journal article" date="2015" name="Genome Biol. Evol.">
        <title>Comparative Genomics of a Bacterivorous Green Alga Reveals Evolutionary Causalities and Consequences of Phago-Mixotrophic Mode of Nutrition.</title>
        <authorList>
            <person name="Burns J.A."/>
            <person name="Paasch A."/>
            <person name="Narechania A."/>
            <person name="Kim E."/>
        </authorList>
    </citation>
    <scope>NUCLEOTIDE SEQUENCE [LARGE SCALE GENOMIC DNA]</scope>
    <source>
        <strain evidence="2 3">PLY_AMNH</strain>
    </source>
</reference>
<evidence type="ECO:0000313" key="3">
    <source>
        <dbReference type="Proteomes" id="UP001190700"/>
    </source>
</evidence>
<name>A0AAE0KTP3_9CHLO</name>
<dbReference type="GO" id="GO:0006281">
    <property type="term" value="P:DNA repair"/>
    <property type="evidence" value="ECO:0007669"/>
    <property type="project" value="TreeGrafter"/>
</dbReference>
<dbReference type="InterPro" id="IPR007268">
    <property type="entry name" value="Rad9/Ddc1"/>
</dbReference>
<dbReference type="PANTHER" id="PTHR15237">
    <property type="entry name" value="DNA REPAIR PROTEIN RAD9"/>
    <property type="match status" value="1"/>
</dbReference>
<dbReference type="GO" id="GO:0030896">
    <property type="term" value="C:checkpoint clamp complex"/>
    <property type="evidence" value="ECO:0007669"/>
    <property type="project" value="InterPro"/>
</dbReference>
<accession>A0AAE0KTP3</accession>
<dbReference type="GO" id="GO:0071479">
    <property type="term" value="P:cellular response to ionizing radiation"/>
    <property type="evidence" value="ECO:0007669"/>
    <property type="project" value="TreeGrafter"/>
</dbReference>
<feature type="compositionally biased region" description="Polar residues" evidence="1">
    <location>
        <begin position="311"/>
        <end position="323"/>
    </location>
</feature>
<feature type="compositionally biased region" description="Acidic residues" evidence="1">
    <location>
        <begin position="401"/>
        <end position="410"/>
    </location>
</feature>
<gene>
    <name evidence="2" type="ORF">CYMTET_30654</name>
</gene>
<evidence type="ECO:0000313" key="2">
    <source>
        <dbReference type="EMBL" id="KAK3260387.1"/>
    </source>
</evidence>
<feature type="compositionally biased region" description="Low complexity" evidence="1">
    <location>
        <begin position="298"/>
        <end position="310"/>
    </location>
</feature>
<organism evidence="2 3">
    <name type="scientific">Cymbomonas tetramitiformis</name>
    <dbReference type="NCBI Taxonomy" id="36881"/>
    <lineage>
        <taxon>Eukaryota</taxon>
        <taxon>Viridiplantae</taxon>
        <taxon>Chlorophyta</taxon>
        <taxon>Pyramimonadophyceae</taxon>
        <taxon>Pyramimonadales</taxon>
        <taxon>Pyramimonadaceae</taxon>
        <taxon>Cymbomonas</taxon>
    </lineage>
</organism>
<dbReference type="SUPFAM" id="SSF55979">
    <property type="entry name" value="DNA clamp"/>
    <property type="match status" value="1"/>
</dbReference>